<feature type="domain" description="HTH iclR-type" evidence="1">
    <location>
        <begin position="13"/>
        <end position="50"/>
    </location>
</feature>
<dbReference type="InterPro" id="IPR036390">
    <property type="entry name" value="WH_DNA-bd_sf"/>
</dbReference>
<evidence type="ECO:0000313" key="2">
    <source>
        <dbReference type="EMBL" id="MFC6907203.1"/>
    </source>
</evidence>
<gene>
    <name evidence="2" type="ORF">ACFQGH_18640</name>
</gene>
<name>A0ABD5VAB9_9EURY</name>
<dbReference type="InterPro" id="IPR036388">
    <property type="entry name" value="WH-like_DNA-bd_sf"/>
</dbReference>
<dbReference type="Proteomes" id="UP001596312">
    <property type="component" value="Unassembled WGS sequence"/>
</dbReference>
<dbReference type="AlphaFoldDB" id="A0ABD5VAB9"/>
<dbReference type="Pfam" id="PF09339">
    <property type="entry name" value="HTH_IclR"/>
    <property type="match status" value="1"/>
</dbReference>
<dbReference type="RefSeq" id="WP_340605799.1">
    <property type="nucleotide sequence ID" value="NZ_JBBMXV010000007.1"/>
</dbReference>
<comment type="caution">
    <text evidence="2">The sequence shown here is derived from an EMBL/GenBank/DDBJ whole genome shotgun (WGS) entry which is preliminary data.</text>
</comment>
<accession>A0ABD5VAB9</accession>
<organism evidence="2 3">
    <name type="scientific">Halalkalicoccus tibetensis</name>
    <dbReference type="NCBI Taxonomy" id="175632"/>
    <lineage>
        <taxon>Archaea</taxon>
        <taxon>Methanobacteriati</taxon>
        <taxon>Methanobacteriota</taxon>
        <taxon>Stenosarchaea group</taxon>
        <taxon>Halobacteria</taxon>
        <taxon>Halobacteriales</taxon>
        <taxon>Halococcaceae</taxon>
        <taxon>Halalkalicoccus</taxon>
    </lineage>
</organism>
<dbReference type="Gene3D" id="1.10.10.10">
    <property type="entry name" value="Winged helix-like DNA-binding domain superfamily/Winged helix DNA-binding domain"/>
    <property type="match status" value="1"/>
</dbReference>
<evidence type="ECO:0000259" key="1">
    <source>
        <dbReference type="Pfam" id="PF09339"/>
    </source>
</evidence>
<proteinExistence type="predicted"/>
<evidence type="ECO:0000313" key="3">
    <source>
        <dbReference type="Proteomes" id="UP001596312"/>
    </source>
</evidence>
<dbReference type="SUPFAM" id="SSF46785">
    <property type="entry name" value="Winged helix' DNA-binding domain"/>
    <property type="match status" value="1"/>
</dbReference>
<protein>
    <submittedName>
        <fullName evidence="2">Helix-turn-helix domain-containing protein</fullName>
    </submittedName>
</protein>
<sequence length="50" mass="5762">MVHEECPTQTLQSVEITFNIIETFQEQNPFAVTELDDRLGHPKSTIHSHL</sequence>
<dbReference type="InterPro" id="IPR005471">
    <property type="entry name" value="Tscrpt_reg_IclR_N"/>
</dbReference>
<dbReference type="EMBL" id="JBHSXQ010000007">
    <property type="protein sequence ID" value="MFC6907203.1"/>
    <property type="molecule type" value="Genomic_DNA"/>
</dbReference>
<keyword evidence="3" id="KW-1185">Reference proteome</keyword>
<reference evidence="2 3" key="1">
    <citation type="journal article" date="2019" name="Int. J. Syst. Evol. Microbiol.">
        <title>The Global Catalogue of Microorganisms (GCM) 10K type strain sequencing project: providing services to taxonomists for standard genome sequencing and annotation.</title>
        <authorList>
            <consortium name="The Broad Institute Genomics Platform"/>
            <consortium name="The Broad Institute Genome Sequencing Center for Infectious Disease"/>
            <person name="Wu L."/>
            <person name="Ma J."/>
        </authorList>
    </citation>
    <scope>NUCLEOTIDE SEQUENCE [LARGE SCALE GENOMIC DNA]</scope>
    <source>
        <strain evidence="2 3">CGMCC 1.3240</strain>
    </source>
</reference>